<protein>
    <submittedName>
        <fullName evidence="6">Translocation and assembly module TamB</fullName>
    </submittedName>
</protein>
<dbReference type="GO" id="GO:0097347">
    <property type="term" value="C:TAM protein secretion complex"/>
    <property type="evidence" value="ECO:0007669"/>
    <property type="project" value="TreeGrafter"/>
</dbReference>
<dbReference type="EMBL" id="FOQL01000002">
    <property type="protein sequence ID" value="SFI37850.1"/>
    <property type="molecule type" value="Genomic_DNA"/>
</dbReference>
<dbReference type="GO" id="GO:0009306">
    <property type="term" value="P:protein secretion"/>
    <property type="evidence" value="ECO:0007669"/>
    <property type="project" value="InterPro"/>
</dbReference>
<dbReference type="InterPro" id="IPR007452">
    <property type="entry name" value="TamB_C"/>
</dbReference>
<dbReference type="STRING" id="425504.SAMN05216206_2063"/>
<keyword evidence="4" id="KW-0472">Membrane</keyword>
<organism evidence="6 7">
    <name type="scientific">Pseudomonas guineae</name>
    <dbReference type="NCBI Taxonomy" id="425504"/>
    <lineage>
        <taxon>Bacteria</taxon>
        <taxon>Pseudomonadati</taxon>
        <taxon>Pseudomonadota</taxon>
        <taxon>Gammaproteobacteria</taxon>
        <taxon>Pseudomonadales</taxon>
        <taxon>Pseudomonadaceae</taxon>
        <taxon>Pseudomonas</taxon>
    </lineage>
</organism>
<dbReference type="PANTHER" id="PTHR36985">
    <property type="entry name" value="TRANSLOCATION AND ASSEMBLY MODULE SUBUNIT TAMB"/>
    <property type="match status" value="1"/>
</dbReference>
<evidence type="ECO:0000313" key="7">
    <source>
        <dbReference type="Proteomes" id="UP000243606"/>
    </source>
</evidence>
<evidence type="ECO:0000256" key="4">
    <source>
        <dbReference type="ARBA" id="ARBA00023136"/>
    </source>
</evidence>
<sequence length="1222" mass="131343">MTRRLRYGLYGLLGALLVVCSGLSLLLGTQGGSRWLLAQVPGLQVEGFNGRLAGRWSAANLRWQQGQNSVKLISPNLAWSPACLLRLTLCIEQLHSGPISLEFPADEQASSKPFSLPNLSLPLALQLGDVQIDSLQLNGIEQLRALQLAAHWTPQGIQLDNLSLHAADLDLVLQGQVHTTGNWPLQLSGQLQLPAPEQQAWPVTLELSGELRERLQLTASSSGYLQGELSGWLQPLAEHLPAQLRVQVAAFKASAELPDSLSLEQLELTAQGDLQTGYQVIGSANLPAAEGPVALALAGVVKADGAAVSNLSLTASPEQQVQLSGELNWQQGLSLDSRFKWQNFPWQRLYPLSEAPPVALRTLNGELAYQDGNYLGHFAAELDGPAGAFSLQSPLSGDLQHLYLPELRLQAGQGRADGQVSLGFAEQLSWDVRLLLSEFDPAYWLAELPGNLAGPVNSAGNVLNGQLTLNADVDLKGRLRGQPAKLLATFAGGLEQGELSALDVRLGDNRISGQLALQQQLSGKLLVALPKLGQLWPGLQGQLSGQLDLTGNLQAPQGQLQLQGQRLAYDNQRLQQLTLDAGLNSAQRGQLTLQALGIQLGDTELGRLDATANGDQHQQSLELQLQGPLVQSQLALAGKLDKGNWRGSLSRGQVQSGGQDWRLQQPASLVRLASGQLSLGAHCWRSGNASLCGGEQRLLPEPKLSVQLSNLPMDSLAPWLPKDFTWQGQLNGQLQLELPASGPNGRLELDAGSGIWRVRDQQQWLEFAYDSLRLNTQIRAQRIDSSLLLRGPAIGELALDAMLDPRPARKPLSGSFRLNGLDLTLVRPFVPMVERIAGQLNGAGTLSGELLAPQINGNLRVSNGEIAGGELPMNIEQLQLQARIEGERLLLDGDWRSGEQGQGSLNGELSWAAGLAADMQLRGSRLPVAVEPYATLEVEPDLRLSLRDEQLSVAGKVLIPSGKIEIRELPPSTVQISSDAHVLGRDRAQQQATAIAMDIDVDVGQERLTFSGFGLNAELKGRVHIGNDLNTRGELSLNKGRFRAYGQRLNVRRARLLFAGPIDQPFLDIEAIRQVDDVTAGLRLSGNAAQPTTVVFSEPAMSQEHALSYLVMGRPLGQGGGDNNMLAQAALALGMAGSAPLVNSLAQGLGISDFQLDTQGSGVTTSVVASGNLSERLSLRYGVGVFEPANTIALRYELSRKLYLEAASGLASSLDLFYRRDF</sequence>
<proteinExistence type="predicted"/>
<evidence type="ECO:0000256" key="2">
    <source>
        <dbReference type="ARBA" id="ARBA00022692"/>
    </source>
</evidence>
<keyword evidence="3" id="KW-1133">Transmembrane helix</keyword>
<dbReference type="GO" id="GO:0005886">
    <property type="term" value="C:plasma membrane"/>
    <property type="evidence" value="ECO:0007669"/>
    <property type="project" value="InterPro"/>
</dbReference>
<gene>
    <name evidence="6" type="ORF">SAMN05216206_2063</name>
</gene>
<dbReference type="PANTHER" id="PTHR36985:SF1">
    <property type="entry name" value="TRANSLOCATION AND ASSEMBLY MODULE SUBUNIT TAMB"/>
    <property type="match status" value="1"/>
</dbReference>
<name>A0A1I3HQN9_9PSED</name>
<evidence type="ECO:0000256" key="1">
    <source>
        <dbReference type="ARBA" id="ARBA00004167"/>
    </source>
</evidence>
<keyword evidence="2" id="KW-0812">Transmembrane</keyword>
<evidence type="ECO:0000259" key="5">
    <source>
        <dbReference type="Pfam" id="PF04357"/>
    </source>
</evidence>
<keyword evidence="7" id="KW-1185">Reference proteome</keyword>
<dbReference type="Pfam" id="PF04357">
    <property type="entry name" value="TamB"/>
    <property type="match status" value="1"/>
</dbReference>
<evidence type="ECO:0000313" key="6">
    <source>
        <dbReference type="EMBL" id="SFI37850.1"/>
    </source>
</evidence>
<feature type="domain" description="Translocation and assembly module TamB C-terminal" evidence="5">
    <location>
        <begin position="897"/>
        <end position="1222"/>
    </location>
</feature>
<comment type="subcellular location">
    <subcellularLocation>
        <location evidence="1">Membrane</location>
        <topology evidence="1">Single-pass membrane protein</topology>
    </subcellularLocation>
</comment>
<dbReference type="OrthoDB" id="5555605at2"/>
<dbReference type="Proteomes" id="UP000243606">
    <property type="component" value="Unassembled WGS sequence"/>
</dbReference>
<accession>A0A1I3HQN9</accession>
<reference evidence="7" key="1">
    <citation type="submission" date="2016-10" db="EMBL/GenBank/DDBJ databases">
        <authorList>
            <person name="Varghese N."/>
            <person name="Submissions S."/>
        </authorList>
    </citation>
    <scope>NUCLEOTIDE SEQUENCE [LARGE SCALE GENOMIC DNA]</scope>
    <source>
        <strain evidence="7">LMG 24016</strain>
    </source>
</reference>
<dbReference type="RefSeq" id="WP_090241852.1">
    <property type="nucleotide sequence ID" value="NZ_FOQL01000002.1"/>
</dbReference>
<evidence type="ECO:0000256" key="3">
    <source>
        <dbReference type="ARBA" id="ARBA00022989"/>
    </source>
</evidence>
<dbReference type="AlphaFoldDB" id="A0A1I3HQN9"/>